<dbReference type="SUPFAM" id="SSF47954">
    <property type="entry name" value="Cyclin-like"/>
    <property type="match status" value="2"/>
</dbReference>
<dbReference type="GO" id="GO:0007338">
    <property type="term" value="P:single fertilization"/>
    <property type="evidence" value="ECO:0007669"/>
    <property type="project" value="Ensembl"/>
</dbReference>
<evidence type="ECO:0000256" key="1">
    <source>
        <dbReference type="ARBA" id="ARBA00004496"/>
    </source>
</evidence>
<evidence type="ECO:0000256" key="3">
    <source>
        <dbReference type="ARBA" id="ARBA00022490"/>
    </source>
</evidence>
<dbReference type="Proteomes" id="UP000001811">
    <property type="component" value="Chromosome 11"/>
</dbReference>
<dbReference type="InterPro" id="IPR006671">
    <property type="entry name" value="Cyclin_N"/>
</dbReference>
<dbReference type="CDD" id="cd20536">
    <property type="entry name" value="CYCLIN_CCNO_rpt1"/>
    <property type="match status" value="1"/>
</dbReference>
<evidence type="ECO:0000256" key="2">
    <source>
        <dbReference type="ARBA" id="ARBA00008742"/>
    </source>
</evidence>
<reference evidence="13" key="3">
    <citation type="submission" date="2025-09" db="UniProtKB">
        <authorList>
            <consortium name="Ensembl"/>
        </authorList>
    </citation>
    <scope>IDENTIFICATION</scope>
    <source>
        <strain evidence="13">Thorbecke</strain>
    </source>
</reference>
<feature type="domain" description="Cyclin C-terminal" evidence="12">
    <location>
        <begin position="395"/>
        <end position="513"/>
    </location>
</feature>
<dbReference type="GO" id="GO:0060271">
    <property type="term" value="P:cilium assembly"/>
    <property type="evidence" value="ECO:0007669"/>
    <property type="project" value="Ensembl"/>
</dbReference>
<evidence type="ECO:0000256" key="9">
    <source>
        <dbReference type="RuleBase" id="RU000383"/>
    </source>
</evidence>
<sequence>MFTPSGSRTGRCPLGAPCGRAPGSPGCAIAASTPAGSARSPPALTRAPVAVVTGDARGAGGRRQVRGARCGASSPLRTAEATRDSLLGAGGGGVAALQPGKRGSRDAPGSASEGPGVWHREGAGRLLRASPGAGPGLLRTRARLQPAAAVALRGVGRPAGCMMVTPSPTSPASPAARAGRRDNDQNLRAPVKKSRRPRLRRKQPLQPLSPCQLPGDSGVCDLFESPSSGSDGADSPAASAARGCSPLPGPAQPLAPLDLQTFRDYGQSCYAFRKAQESRFHPRESLARQPQVTAESRCKLLSWLIPVHRQFGLSFESLCLTVNTLDRFLTTTPVAADCFQLLGVTSLLIACKQVEVHPPRVKQLLALCCGAFSRQQLCNLECIVLHKLHFSLGAPTISFFLEHFTHARVDAGQAEVSQALEAQALARGVAELSLADYAFTSYAPSLMAICCLALADRMLRLPHPLDLRLGGHPEAVLQDCMGKLQLLVAINRTSLTHMLPLEICEKCSLCPSPT</sequence>
<feature type="region of interest" description="Disordered" evidence="10">
    <location>
        <begin position="161"/>
        <end position="249"/>
    </location>
</feature>
<dbReference type="InterPro" id="IPR013763">
    <property type="entry name" value="Cyclin-like_dom"/>
</dbReference>
<keyword evidence="3" id="KW-0963">Cytoplasm</keyword>
<dbReference type="FunCoup" id="G1SQY4">
    <property type="interactions" value="104"/>
</dbReference>
<dbReference type="Ensembl" id="ENSOCUT00000006411.4">
    <property type="protein sequence ID" value="ENSOCUP00000005544.3"/>
    <property type="gene ID" value="ENSOCUG00000006413.4"/>
</dbReference>
<evidence type="ECO:0000313" key="14">
    <source>
        <dbReference type="Proteomes" id="UP000001811"/>
    </source>
</evidence>
<dbReference type="eggNOG" id="KOG0653">
    <property type="taxonomic scope" value="Eukaryota"/>
</dbReference>
<dbReference type="GO" id="GO:0034451">
    <property type="term" value="C:centriolar satellite"/>
    <property type="evidence" value="ECO:0007669"/>
    <property type="project" value="Ensembl"/>
</dbReference>
<evidence type="ECO:0000256" key="4">
    <source>
        <dbReference type="ARBA" id="ARBA00022618"/>
    </source>
</evidence>
<dbReference type="InterPro" id="IPR039361">
    <property type="entry name" value="Cyclin"/>
</dbReference>
<keyword evidence="14" id="KW-1185">Reference proteome</keyword>
<feature type="compositionally biased region" description="Low complexity" evidence="10">
    <location>
        <begin position="204"/>
        <end position="214"/>
    </location>
</feature>
<dbReference type="FunFam" id="1.10.472.10:FF:000061">
    <property type="entry name" value="cyclin-O"/>
    <property type="match status" value="1"/>
</dbReference>
<dbReference type="InParanoid" id="G1SQY4"/>
<feature type="compositionally biased region" description="Basic residues" evidence="10">
    <location>
        <begin position="190"/>
        <end position="203"/>
    </location>
</feature>
<reference evidence="13 14" key="1">
    <citation type="journal article" date="2011" name="Nature">
        <title>A high-resolution map of human evolutionary constraint using 29 mammals.</title>
        <authorList>
            <person name="Lindblad-Toh K."/>
            <person name="Garber M."/>
            <person name="Zuk O."/>
            <person name="Lin M.F."/>
            <person name="Parker B.J."/>
            <person name="Washietl S."/>
            <person name="Kheradpour P."/>
            <person name="Ernst J."/>
            <person name="Jordan G."/>
            <person name="Mauceli E."/>
            <person name="Ward L.D."/>
            <person name="Lowe C.B."/>
            <person name="Holloway A.K."/>
            <person name="Clamp M."/>
            <person name="Gnerre S."/>
            <person name="Alfoldi J."/>
            <person name="Beal K."/>
            <person name="Chang J."/>
            <person name="Clawson H."/>
            <person name="Cuff J."/>
            <person name="Di Palma F."/>
            <person name="Fitzgerald S."/>
            <person name="Flicek P."/>
            <person name="Guttman M."/>
            <person name="Hubisz M.J."/>
            <person name="Jaffe D.B."/>
            <person name="Jungreis I."/>
            <person name="Kent W.J."/>
            <person name="Kostka D."/>
            <person name="Lara M."/>
            <person name="Martins A.L."/>
            <person name="Massingham T."/>
            <person name="Moltke I."/>
            <person name="Raney B.J."/>
            <person name="Rasmussen M.D."/>
            <person name="Robinson J."/>
            <person name="Stark A."/>
            <person name="Vilella A.J."/>
            <person name="Wen J."/>
            <person name="Xie X."/>
            <person name="Zody M.C."/>
            <person name="Baldwin J."/>
            <person name="Bloom T."/>
            <person name="Chin C.W."/>
            <person name="Heiman D."/>
            <person name="Nicol R."/>
            <person name="Nusbaum C."/>
            <person name="Young S."/>
            <person name="Wilkinson J."/>
            <person name="Worley K.C."/>
            <person name="Kovar C.L."/>
            <person name="Muzny D.M."/>
            <person name="Gibbs R.A."/>
            <person name="Cree A."/>
            <person name="Dihn H.H."/>
            <person name="Fowler G."/>
            <person name="Jhangiani S."/>
            <person name="Joshi V."/>
            <person name="Lee S."/>
            <person name="Lewis L.R."/>
            <person name="Nazareth L.V."/>
            <person name="Okwuonu G."/>
            <person name="Santibanez J."/>
            <person name="Warren W.C."/>
            <person name="Mardis E.R."/>
            <person name="Weinstock G.M."/>
            <person name="Wilson R.K."/>
            <person name="Delehaunty K."/>
            <person name="Dooling D."/>
            <person name="Fronik C."/>
            <person name="Fulton L."/>
            <person name="Fulton B."/>
            <person name="Graves T."/>
            <person name="Minx P."/>
            <person name="Sodergren E."/>
            <person name="Birney E."/>
            <person name="Margulies E.H."/>
            <person name="Herrero J."/>
            <person name="Green E.D."/>
            <person name="Haussler D."/>
            <person name="Siepel A."/>
            <person name="Goldman N."/>
            <person name="Pollard K.S."/>
            <person name="Pedersen J.S."/>
            <person name="Lander E.S."/>
            <person name="Kellis M."/>
        </authorList>
    </citation>
    <scope>NUCLEOTIDE SEQUENCE [LARGE SCALE GENOMIC DNA]</scope>
    <source>
        <strain evidence="13 14">Thorbecke inbred</strain>
    </source>
</reference>
<dbReference type="CDD" id="cd20722">
    <property type="entry name" value="CYCLIN_CCNO_rpt2"/>
    <property type="match status" value="1"/>
</dbReference>
<comment type="similarity">
    <text evidence="2 9">Belongs to the cyclin family.</text>
</comment>
<dbReference type="InterPro" id="IPR004367">
    <property type="entry name" value="Cyclin_C-dom"/>
</dbReference>
<keyword evidence="5" id="KW-0970">Cilium biogenesis/degradation</keyword>
<dbReference type="HOGENOM" id="CLU_020695_1_0_1"/>
<evidence type="ECO:0000256" key="6">
    <source>
        <dbReference type="ARBA" id="ARBA00023127"/>
    </source>
</evidence>
<feature type="domain" description="Cyclin-like" evidence="11">
    <location>
        <begin position="302"/>
        <end position="386"/>
    </location>
</feature>
<gene>
    <name evidence="13" type="primary">CCNO</name>
</gene>
<evidence type="ECO:0000256" key="5">
    <source>
        <dbReference type="ARBA" id="ARBA00022794"/>
    </source>
</evidence>
<keyword evidence="4" id="KW-0132">Cell division</keyword>
<dbReference type="Bgee" id="ENSOCUG00000006413">
    <property type="expression patterns" value="Expressed in testis and 4 other cell types or tissues"/>
</dbReference>
<dbReference type="GO" id="GO:0005730">
    <property type="term" value="C:nucleolus"/>
    <property type="evidence" value="ECO:0007669"/>
    <property type="project" value="Ensembl"/>
</dbReference>
<proteinExistence type="inferred from homology"/>
<dbReference type="FunFam" id="1.10.472.10:FF:000064">
    <property type="entry name" value="Cyclin O"/>
    <property type="match status" value="1"/>
</dbReference>
<dbReference type="PANTHER" id="PTHR10177">
    <property type="entry name" value="CYCLINS"/>
    <property type="match status" value="1"/>
</dbReference>
<dbReference type="Gene3D" id="1.10.472.10">
    <property type="entry name" value="Cyclin-like"/>
    <property type="match status" value="2"/>
</dbReference>
<dbReference type="Pfam" id="PF02984">
    <property type="entry name" value="Cyclin_C"/>
    <property type="match status" value="1"/>
</dbReference>
<dbReference type="InterPro" id="IPR036915">
    <property type="entry name" value="Cyclin-like_sf"/>
</dbReference>
<reference evidence="13" key="2">
    <citation type="submission" date="2025-08" db="UniProtKB">
        <authorList>
            <consortium name="Ensembl"/>
        </authorList>
    </citation>
    <scope>IDENTIFICATION</scope>
    <source>
        <strain evidence="13">Thorbecke</strain>
    </source>
</reference>
<dbReference type="SMART" id="SM00385">
    <property type="entry name" value="CYCLIN"/>
    <property type="match status" value="2"/>
</dbReference>
<evidence type="ECO:0000259" key="12">
    <source>
        <dbReference type="SMART" id="SM01332"/>
    </source>
</evidence>
<dbReference type="GO" id="GO:0005737">
    <property type="term" value="C:cytoplasm"/>
    <property type="evidence" value="ECO:0007669"/>
    <property type="project" value="UniProtKB-SubCell"/>
</dbReference>
<dbReference type="GO" id="GO:1903251">
    <property type="term" value="P:multi-ciliated epithelial cell differentiation"/>
    <property type="evidence" value="ECO:0007669"/>
    <property type="project" value="Ensembl"/>
</dbReference>
<dbReference type="AlphaFoldDB" id="G1SQY4"/>
<protein>
    <recommendedName>
        <fullName evidence="8">Cyclin-O</fullName>
    </recommendedName>
</protein>
<dbReference type="EMBL" id="AAGW02030814">
    <property type="status" value="NOT_ANNOTATED_CDS"/>
    <property type="molecule type" value="Genomic_DNA"/>
</dbReference>
<evidence type="ECO:0000256" key="10">
    <source>
        <dbReference type="SAM" id="MobiDB-lite"/>
    </source>
</evidence>
<dbReference type="GO" id="GO:0072520">
    <property type="term" value="P:seminiferous tubule development"/>
    <property type="evidence" value="ECO:0007669"/>
    <property type="project" value="Ensembl"/>
</dbReference>
<dbReference type="GO" id="GO:0051301">
    <property type="term" value="P:cell division"/>
    <property type="evidence" value="ECO:0007669"/>
    <property type="project" value="UniProtKB-KW"/>
</dbReference>
<feature type="region of interest" description="Disordered" evidence="10">
    <location>
        <begin position="55"/>
        <end position="118"/>
    </location>
</feature>
<evidence type="ECO:0000259" key="11">
    <source>
        <dbReference type="SMART" id="SM00385"/>
    </source>
</evidence>
<name>G1SQY4_RABIT</name>
<dbReference type="GO" id="GO:0000278">
    <property type="term" value="P:mitotic cell cycle"/>
    <property type="evidence" value="ECO:0007669"/>
    <property type="project" value="Ensembl"/>
</dbReference>
<comment type="subcellular location">
    <subcellularLocation>
        <location evidence="1">Cytoplasm</location>
    </subcellularLocation>
</comment>
<dbReference type="PaxDb" id="9986-ENSOCUP00000005544"/>
<feature type="domain" description="Cyclin-like" evidence="11">
    <location>
        <begin position="398"/>
        <end position="486"/>
    </location>
</feature>
<evidence type="ECO:0000256" key="7">
    <source>
        <dbReference type="ARBA" id="ARBA00023306"/>
    </source>
</evidence>
<dbReference type="SMART" id="SM01332">
    <property type="entry name" value="Cyclin_C"/>
    <property type="match status" value="1"/>
</dbReference>
<dbReference type="GO" id="GO:0007283">
    <property type="term" value="P:spermatogenesis"/>
    <property type="evidence" value="ECO:0007669"/>
    <property type="project" value="Ensembl"/>
</dbReference>
<feature type="compositionally biased region" description="Low complexity" evidence="10">
    <location>
        <begin position="225"/>
        <end position="241"/>
    </location>
</feature>
<evidence type="ECO:0000313" key="13">
    <source>
        <dbReference type="Ensembl" id="ENSOCUP00000005544.3"/>
    </source>
</evidence>
<keyword evidence="7" id="KW-0131">Cell cycle</keyword>
<dbReference type="SMR" id="G1SQY4"/>
<dbReference type="Pfam" id="PF00134">
    <property type="entry name" value="Cyclin_N"/>
    <property type="match status" value="1"/>
</dbReference>
<evidence type="ECO:0000256" key="8">
    <source>
        <dbReference type="ARBA" id="ARBA00073758"/>
    </source>
</evidence>
<keyword evidence="6 9" id="KW-0195">Cyclin</keyword>
<accession>G1SQY4</accession>
<feature type="compositionally biased region" description="Low complexity" evidence="10">
    <location>
        <begin position="165"/>
        <end position="176"/>
    </location>
</feature>
<dbReference type="STRING" id="9986.ENSOCUP00000005544"/>
<organism evidence="13 14">
    <name type="scientific">Oryctolagus cuniculus</name>
    <name type="common">Rabbit</name>
    <dbReference type="NCBI Taxonomy" id="9986"/>
    <lineage>
        <taxon>Eukaryota</taxon>
        <taxon>Metazoa</taxon>
        <taxon>Chordata</taxon>
        <taxon>Craniata</taxon>
        <taxon>Vertebrata</taxon>
        <taxon>Euteleostomi</taxon>
        <taxon>Mammalia</taxon>
        <taxon>Eutheria</taxon>
        <taxon>Euarchontoglires</taxon>
        <taxon>Glires</taxon>
        <taxon>Lagomorpha</taxon>
        <taxon>Leporidae</taxon>
        <taxon>Oryctolagus</taxon>
    </lineage>
</organism>
<dbReference type="GeneTree" id="ENSGT00940000155998"/>